<dbReference type="SUPFAM" id="SSF54506">
    <property type="entry name" value="Diaminopimelate epimerase-like"/>
    <property type="match status" value="1"/>
</dbReference>
<dbReference type="PANTHER" id="PTHR13774">
    <property type="entry name" value="PHENAZINE BIOSYNTHESIS PROTEIN"/>
    <property type="match status" value="1"/>
</dbReference>
<evidence type="ECO:0000313" key="1">
    <source>
        <dbReference type="EMBL" id="CUS55241.1"/>
    </source>
</evidence>
<dbReference type="PIRSF" id="PIRSF016184">
    <property type="entry name" value="PhzC_PhzF"/>
    <property type="match status" value="1"/>
</dbReference>
<dbReference type="GO" id="GO:0005737">
    <property type="term" value="C:cytoplasm"/>
    <property type="evidence" value="ECO:0007669"/>
    <property type="project" value="TreeGrafter"/>
</dbReference>
<accession>A0A160TWK5</accession>
<organism evidence="1">
    <name type="scientific">hydrothermal vent metagenome</name>
    <dbReference type="NCBI Taxonomy" id="652676"/>
    <lineage>
        <taxon>unclassified sequences</taxon>
        <taxon>metagenomes</taxon>
        <taxon>ecological metagenomes</taxon>
    </lineage>
</organism>
<name>A0A160TWK5_9ZZZZ</name>
<protein>
    <submittedName>
        <fullName evidence="1">Phenazine biosynthesis protein PhzF like</fullName>
    </submittedName>
</protein>
<gene>
    <name evidence="1" type="ORF">MGWOODY_XGa460</name>
</gene>
<dbReference type="InterPro" id="IPR003719">
    <property type="entry name" value="Phenazine_PhzF-like"/>
</dbReference>
<dbReference type="NCBIfam" id="TIGR00654">
    <property type="entry name" value="PhzF_family"/>
    <property type="match status" value="1"/>
</dbReference>
<dbReference type="PANTHER" id="PTHR13774:SF32">
    <property type="entry name" value="ANTISENSE-ENHANCING SEQUENCE 1"/>
    <property type="match status" value="1"/>
</dbReference>
<sequence length="300" mass="32266">MKYHYFICDVFTEQRFGGNQLAVLPDAQKLSDWQMQQIAREFNFSETAFVLPAEAGHTRKVRIFTPTTEIPFAGHPNIGTAFVLAETGALGKEIPGTVLFEEKAGLVSIEIQVDPGAPTSFELKAPQVLTLQEFPAIGSVAKALSLRENEIVVTTHAPTVASVGLPFLFVEVVDSAVLAQVRIDMAGFERLLVEGAVPYVHVYTSKTGGADIQARVFAPLDGVAEDPATGSANCALAALLSHHRSEGDGEFSWCVFQGIELGRRSVLRIRARKENGCVVASWVGGTCVMVSEGWIDAGCS</sequence>
<dbReference type="EMBL" id="CZRL01000124">
    <property type="protein sequence ID" value="CUS55241.1"/>
    <property type="molecule type" value="Genomic_DNA"/>
</dbReference>
<reference evidence="1" key="1">
    <citation type="submission" date="2015-10" db="EMBL/GenBank/DDBJ databases">
        <authorList>
            <person name="Gilbert D.G."/>
        </authorList>
    </citation>
    <scope>NUCLEOTIDE SEQUENCE</scope>
</reference>
<proteinExistence type="predicted"/>
<dbReference type="Pfam" id="PF02567">
    <property type="entry name" value="PhzC-PhzF"/>
    <property type="match status" value="1"/>
</dbReference>
<dbReference type="AlphaFoldDB" id="A0A160TWK5"/>
<dbReference type="Gene3D" id="3.10.310.10">
    <property type="entry name" value="Diaminopimelate Epimerase, Chain A, domain 1"/>
    <property type="match status" value="2"/>
</dbReference>
<dbReference type="GO" id="GO:0016853">
    <property type="term" value="F:isomerase activity"/>
    <property type="evidence" value="ECO:0007669"/>
    <property type="project" value="TreeGrafter"/>
</dbReference>